<feature type="compositionally biased region" description="Low complexity" evidence="1">
    <location>
        <begin position="159"/>
        <end position="176"/>
    </location>
</feature>
<keyword evidence="2" id="KW-1185">Reference proteome</keyword>
<feature type="compositionally biased region" description="Basic and acidic residues" evidence="1">
    <location>
        <begin position="226"/>
        <end position="240"/>
    </location>
</feature>
<dbReference type="RefSeq" id="XP_053060240.1">
    <property type="nucleotide sequence ID" value="XM_053204265.1"/>
</dbReference>
<accession>A0ABM3NLC3</accession>
<dbReference type="Proteomes" id="UP001652583">
    <property type="component" value="Chromosome D4"/>
</dbReference>
<feature type="region of interest" description="Disordered" evidence="1">
    <location>
        <begin position="159"/>
        <end position="394"/>
    </location>
</feature>
<evidence type="ECO:0000313" key="3">
    <source>
        <dbReference type="RefSeq" id="XP_053060240.1"/>
    </source>
</evidence>
<protein>
    <submittedName>
        <fullName evidence="3">Translation initiation factor IF-2-like</fullName>
    </submittedName>
</protein>
<name>A0ABM3NLC3_ACIJB</name>
<organism evidence="2 3">
    <name type="scientific">Acinonyx jubatus</name>
    <name type="common">Cheetah</name>
    <dbReference type="NCBI Taxonomy" id="32536"/>
    <lineage>
        <taxon>Eukaryota</taxon>
        <taxon>Metazoa</taxon>
        <taxon>Chordata</taxon>
        <taxon>Craniata</taxon>
        <taxon>Vertebrata</taxon>
        <taxon>Euteleostomi</taxon>
        <taxon>Mammalia</taxon>
        <taxon>Eutheria</taxon>
        <taxon>Laurasiatheria</taxon>
        <taxon>Carnivora</taxon>
        <taxon>Feliformia</taxon>
        <taxon>Felidae</taxon>
        <taxon>Felinae</taxon>
        <taxon>Acinonyx</taxon>
    </lineage>
</organism>
<proteinExistence type="predicted"/>
<dbReference type="GeneID" id="113596113"/>
<gene>
    <name evidence="3" type="primary">LOC113596113</name>
</gene>
<evidence type="ECO:0000313" key="2">
    <source>
        <dbReference type="Proteomes" id="UP001652583"/>
    </source>
</evidence>
<reference evidence="3" key="1">
    <citation type="submission" date="2025-08" db="UniProtKB">
        <authorList>
            <consortium name="RefSeq"/>
        </authorList>
    </citation>
    <scope>IDENTIFICATION</scope>
    <source>
        <tissue evidence="3">Blood</tissue>
    </source>
</reference>
<sequence>MQAASCDAPQRTAPAHAALQLFVNCEEGSAETPGNLLPQTSVEGTGAHQSRQVQGTVGRVCILGAPNASRAVQGAAAAVRRGRAQNLLVSKVPSNGLKALCSQVAGTSSHLPVICLFNGINLAARSQRAGKRYLMSAGLEQEGLVKPGQLATCLELLSNPPASSEENSESGRGSRNFRAPGSTRQRDARSGEGATAPVTRRPRHHGSPGPGPRGVWGGAATARAPGPEEARVPLRAEPRGRGPSRGAALPAPSAQRLRPAGPVASGRVPKRRARGARSSAAEAPPPPQGRRSHPPRGGPALSVLTRPPRPPARSSSPSSPPPPLPRLQGRPHWALGLGWVKGQGRGRTRAGRESRGGPASGRRALTGPASERRARRAGRPAEKSAAAGCAGLCR</sequence>
<evidence type="ECO:0000256" key="1">
    <source>
        <dbReference type="SAM" id="MobiDB-lite"/>
    </source>
</evidence>